<sequence length="437" mass="49187">MKSLLVASTLLTSTLATAIPASPYAAYRGEKVFTVKTTNSNHARLQSIVKDMSLTAWEMPHKAGLPADIIVPKQKVRDFQKATEDMDVKVMYDDFADAIEAECAIPEGGDSESTNLDTWFKSFHPYDAHMRFLTDLQKKFSQNSEILEVGKSYENRTIKAIRIFGDGRKDHKKPPFLFLGTTHAREWVTTPAVEYMAMKLLQDKDQQRIKHFLGKYDFYIITVANPDGFVYTQQPPTSPDQRPPRSWRKNRQPNGSPNPACIGTDTNRNYPWKWEGTGSSPDPCRDDFRGRSQGDAPEIAAQVEFVKKIAVNGKSKMFVDWHSYSGMFLTPYGYDCKKLPANHKQHMKFARKFVEGVKATHGLDFVYGPTCKTIYAVNGASADWAYDVAKYEFGFAAELRPTRSQASGLRGFLLPPEQIIPACEETWAGFMAGLGTI</sequence>
<proteinExistence type="predicted"/>
<dbReference type="EMBL" id="JALBCA010000118">
    <property type="protein sequence ID" value="KAI2382561.1"/>
    <property type="molecule type" value="Genomic_DNA"/>
</dbReference>
<accession>A0ACB8UPB5</accession>
<name>A0ACB8UPB5_9EURO</name>
<comment type="caution">
    <text evidence="1">The sequence shown here is derived from an EMBL/GenBank/DDBJ whole genome shotgun (WGS) entry which is preliminary data.</text>
</comment>
<evidence type="ECO:0000313" key="1">
    <source>
        <dbReference type="EMBL" id="KAI2382561.1"/>
    </source>
</evidence>
<protein>
    <submittedName>
        <fullName evidence="1">Uncharacterized protein</fullName>
    </submittedName>
</protein>
<organism evidence="1">
    <name type="scientific">Ophidiomyces ophidiicola</name>
    <dbReference type="NCBI Taxonomy" id="1387563"/>
    <lineage>
        <taxon>Eukaryota</taxon>
        <taxon>Fungi</taxon>
        <taxon>Dikarya</taxon>
        <taxon>Ascomycota</taxon>
        <taxon>Pezizomycotina</taxon>
        <taxon>Eurotiomycetes</taxon>
        <taxon>Eurotiomycetidae</taxon>
        <taxon>Onygenales</taxon>
        <taxon>Onygenaceae</taxon>
        <taxon>Ophidiomyces</taxon>
    </lineage>
</organism>
<gene>
    <name evidence="1" type="ORF">LOY88_005930</name>
</gene>
<reference evidence="1" key="1">
    <citation type="journal article" date="2022" name="bioRxiv">
        <title>Population genetic analysis of Ophidiomyces ophidiicola, the causative agent of snake fungal disease, indicates recent introductions to the USA.</title>
        <authorList>
            <person name="Ladner J.T."/>
            <person name="Palmer J.M."/>
            <person name="Ettinger C.L."/>
            <person name="Stajich J.E."/>
            <person name="Farrell T.M."/>
            <person name="Glorioso B.M."/>
            <person name="Lawson B."/>
            <person name="Price S.J."/>
            <person name="Stengle A.G."/>
            <person name="Grear D.A."/>
            <person name="Lorch J.M."/>
        </authorList>
    </citation>
    <scope>NUCLEOTIDE SEQUENCE</scope>
    <source>
        <strain evidence="1">NWHC 24266-5</strain>
    </source>
</reference>